<reference evidence="3" key="1">
    <citation type="submission" date="2021-01" db="EMBL/GenBank/DDBJ databases">
        <authorList>
            <person name="Corre E."/>
            <person name="Pelletier E."/>
            <person name="Niang G."/>
            <person name="Scheremetjew M."/>
            <person name="Finn R."/>
            <person name="Kale V."/>
            <person name="Holt S."/>
            <person name="Cochrane G."/>
            <person name="Meng A."/>
            <person name="Brown T."/>
            <person name="Cohen L."/>
        </authorList>
    </citation>
    <scope>NUCLEOTIDE SEQUENCE</scope>
    <source>
        <strain evidence="3">10249 10 AB</strain>
    </source>
</reference>
<accession>A0A6U9WE40</accession>
<dbReference type="AlphaFoldDB" id="A0A6U9WE40"/>
<proteinExistence type="predicted"/>
<name>A0A6U9WE40_9STRA</name>
<feature type="region of interest" description="Disordered" evidence="1">
    <location>
        <begin position="245"/>
        <end position="283"/>
    </location>
</feature>
<feature type="compositionally biased region" description="Basic and acidic residues" evidence="1">
    <location>
        <begin position="306"/>
        <end position="326"/>
    </location>
</feature>
<organism evidence="3">
    <name type="scientific">Pseudo-nitzschia australis</name>
    <dbReference type="NCBI Taxonomy" id="44445"/>
    <lineage>
        <taxon>Eukaryota</taxon>
        <taxon>Sar</taxon>
        <taxon>Stramenopiles</taxon>
        <taxon>Ochrophyta</taxon>
        <taxon>Bacillariophyta</taxon>
        <taxon>Bacillariophyceae</taxon>
        <taxon>Bacillariophycidae</taxon>
        <taxon>Bacillariales</taxon>
        <taxon>Bacillariaceae</taxon>
        <taxon>Pseudo-nitzschia</taxon>
    </lineage>
</organism>
<feature type="region of interest" description="Disordered" evidence="1">
    <location>
        <begin position="306"/>
        <end position="332"/>
    </location>
</feature>
<evidence type="ECO:0000313" key="2">
    <source>
        <dbReference type="EMBL" id="CAE0710839.1"/>
    </source>
</evidence>
<sequence length="374" mass="41412">MTPASKPTPKFQAEGGIAGPTPTKTIRTMVSSLSLFLVLLIIRHDVFVTVDAFATISRVQPPVVYTSGTTILWSSSKESTLEEEATTDNITESSESVATDKVTIAVNVNRDVDGDEDVSIESTISETGDESEEGNLMQKIKDSGVAGVISYASWELAFWTVSVPVCVLGYKEVTGHWPDLTDKDDLSKLGAEAFAFVNFARFAVPLRIGLALGTTPWIQENIVDVFLVDGDNNNKKDKDVIVEETEEKNDDRAKEVIAEETEEKNDDKPKEVIEEETEEKNDKVKEVITEEIEHKNNDKASEVIVKEHEESSDGKTGEVIVEKSENDASNMDETIILEIGDGEGDTQSTASRFRIRDRIGNLINRILRRKRRSQ</sequence>
<dbReference type="EMBL" id="HBIX01004513">
    <property type="protein sequence ID" value="CAE0710839.1"/>
    <property type="molecule type" value="Transcribed_RNA"/>
</dbReference>
<dbReference type="EMBL" id="HBIX01004514">
    <property type="protein sequence ID" value="CAE0710840.1"/>
    <property type="molecule type" value="Transcribed_RNA"/>
</dbReference>
<evidence type="ECO:0000256" key="1">
    <source>
        <dbReference type="SAM" id="MobiDB-lite"/>
    </source>
</evidence>
<protein>
    <submittedName>
        <fullName evidence="3">Uncharacterized protein</fullName>
    </submittedName>
</protein>
<evidence type="ECO:0000313" key="3">
    <source>
        <dbReference type="EMBL" id="CAE0710840.1"/>
    </source>
</evidence>
<gene>
    <name evidence="2" type="ORF">PAUS00366_LOCUS3566</name>
    <name evidence="3" type="ORF">PAUS00366_LOCUS3567</name>
</gene>